<dbReference type="STRING" id="1232683.ADIMK_1064"/>
<name>A0A081G1F6_9GAMM</name>
<dbReference type="Proteomes" id="UP000028252">
    <property type="component" value="Unassembled WGS sequence"/>
</dbReference>
<gene>
    <name evidence="1" type="ORF">ADIMK_1064</name>
</gene>
<dbReference type="AlphaFoldDB" id="A0A081G1F6"/>
<evidence type="ECO:0000313" key="2">
    <source>
        <dbReference type="Proteomes" id="UP000028252"/>
    </source>
</evidence>
<dbReference type="PATRIC" id="fig|1232683.4.peg.1054"/>
<keyword evidence="2" id="KW-1185">Reference proteome</keyword>
<organism evidence="1 2">
    <name type="scientific">Marinobacterium lacunae</name>
    <dbReference type="NCBI Taxonomy" id="1232683"/>
    <lineage>
        <taxon>Bacteria</taxon>
        <taxon>Pseudomonadati</taxon>
        <taxon>Pseudomonadota</taxon>
        <taxon>Gammaproteobacteria</taxon>
        <taxon>Oceanospirillales</taxon>
        <taxon>Oceanospirillaceae</taxon>
        <taxon>Marinobacterium</taxon>
    </lineage>
</organism>
<reference evidence="1 2" key="1">
    <citation type="submission" date="2014-04" db="EMBL/GenBank/DDBJ databases">
        <title>Marinobacterium kochiensis sp. nov., isolated from sediment sample collected from Kochi backwaters in Kerala, India.</title>
        <authorList>
            <person name="Singh A."/>
            <person name="Pinnaka A.K."/>
        </authorList>
    </citation>
    <scope>NUCLEOTIDE SEQUENCE [LARGE SCALE GENOMIC DNA]</scope>
    <source>
        <strain evidence="1 2">AK27</strain>
    </source>
</reference>
<comment type="caution">
    <text evidence="1">The sequence shown here is derived from an EMBL/GenBank/DDBJ whole genome shotgun (WGS) entry which is preliminary data.</text>
</comment>
<accession>A0A081G1F6</accession>
<protein>
    <submittedName>
        <fullName evidence="1">Uncharacterized protein</fullName>
    </submittedName>
</protein>
<dbReference type="EMBL" id="JMQN01000015">
    <property type="protein sequence ID" value="KEA64611.1"/>
    <property type="molecule type" value="Genomic_DNA"/>
</dbReference>
<evidence type="ECO:0000313" key="1">
    <source>
        <dbReference type="EMBL" id="KEA64611.1"/>
    </source>
</evidence>
<proteinExistence type="predicted"/>
<sequence>MMRAAFVIAEALRRWAARFDRRQGSALRLLNPARVKVYDVALV</sequence>